<reference evidence="1" key="1">
    <citation type="submission" date="2014-09" db="EMBL/GenBank/DDBJ databases">
        <authorList>
            <person name="Magalhaes I.L.F."/>
            <person name="Oliveira U."/>
            <person name="Santos F.R."/>
            <person name="Vidigal T.H.D.A."/>
            <person name="Brescovit A.D."/>
            <person name="Santos A.J."/>
        </authorList>
    </citation>
    <scope>NUCLEOTIDE SEQUENCE</scope>
    <source>
        <tissue evidence="1">Shoot tissue taken approximately 20 cm above the soil surface</tissue>
    </source>
</reference>
<sequence length="32" mass="3913">MDILISDQQSLKYCHLKMNNHKNIFPINFLHR</sequence>
<name>A0A0A9GKJ4_ARUDO</name>
<protein>
    <submittedName>
        <fullName evidence="1">Uncharacterized protein</fullName>
    </submittedName>
</protein>
<evidence type="ECO:0000313" key="1">
    <source>
        <dbReference type="EMBL" id="JAE23954.1"/>
    </source>
</evidence>
<proteinExistence type="predicted"/>
<dbReference type="EMBL" id="GBRH01173942">
    <property type="protein sequence ID" value="JAE23954.1"/>
    <property type="molecule type" value="Transcribed_RNA"/>
</dbReference>
<organism evidence="1">
    <name type="scientific">Arundo donax</name>
    <name type="common">Giant reed</name>
    <name type="synonym">Donax arundinaceus</name>
    <dbReference type="NCBI Taxonomy" id="35708"/>
    <lineage>
        <taxon>Eukaryota</taxon>
        <taxon>Viridiplantae</taxon>
        <taxon>Streptophyta</taxon>
        <taxon>Embryophyta</taxon>
        <taxon>Tracheophyta</taxon>
        <taxon>Spermatophyta</taxon>
        <taxon>Magnoliopsida</taxon>
        <taxon>Liliopsida</taxon>
        <taxon>Poales</taxon>
        <taxon>Poaceae</taxon>
        <taxon>PACMAD clade</taxon>
        <taxon>Arundinoideae</taxon>
        <taxon>Arundineae</taxon>
        <taxon>Arundo</taxon>
    </lineage>
</organism>
<accession>A0A0A9GKJ4</accession>
<reference evidence="1" key="2">
    <citation type="journal article" date="2015" name="Data Brief">
        <title>Shoot transcriptome of the giant reed, Arundo donax.</title>
        <authorList>
            <person name="Barrero R.A."/>
            <person name="Guerrero F.D."/>
            <person name="Moolhuijzen P."/>
            <person name="Goolsby J.A."/>
            <person name="Tidwell J."/>
            <person name="Bellgard S.E."/>
            <person name="Bellgard M.I."/>
        </authorList>
    </citation>
    <scope>NUCLEOTIDE SEQUENCE</scope>
    <source>
        <tissue evidence="1">Shoot tissue taken approximately 20 cm above the soil surface</tissue>
    </source>
</reference>
<dbReference type="AlphaFoldDB" id="A0A0A9GKJ4"/>